<evidence type="ECO:0000313" key="10">
    <source>
        <dbReference type="Proteomes" id="UP000290057"/>
    </source>
</evidence>
<comment type="pathway">
    <text evidence="6">Amino-acid biosynthesis; L-arginine biosynthesis; N(2)-acetyl-L-ornithine from L-glutamate: step 3/4.</text>
</comment>
<dbReference type="Pfam" id="PF22698">
    <property type="entry name" value="Semialdhyde_dhC_1"/>
    <property type="match status" value="1"/>
</dbReference>
<dbReference type="UniPathway" id="UPA00068">
    <property type="reaction ID" value="UER00108"/>
</dbReference>
<dbReference type="SUPFAM" id="SSF51735">
    <property type="entry name" value="NAD(P)-binding Rossmann-fold domains"/>
    <property type="match status" value="1"/>
</dbReference>
<comment type="similarity">
    <text evidence="6">Belongs to the NAGSA dehydrogenase family. Type 2 subfamily.</text>
</comment>
<evidence type="ECO:0000256" key="4">
    <source>
        <dbReference type="ARBA" id="ARBA00022857"/>
    </source>
</evidence>
<dbReference type="InterPro" id="IPR036291">
    <property type="entry name" value="NAD(P)-bd_dom_sf"/>
</dbReference>
<keyword evidence="4 6" id="KW-0521">NADP</keyword>
<dbReference type="GO" id="GO:0006526">
    <property type="term" value="P:L-arginine biosynthetic process"/>
    <property type="evidence" value="ECO:0007669"/>
    <property type="project" value="UniProtKB-UniRule"/>
</dbReference>
<comment type="subcellular location">
    <subcellularLocation>
        <location evidence="6">Cytoplasm</location>
    </subcellularLocation>
</comment>
<sequence>MTHKVFIDGAAGTTGIEIADRLAGRSEFEILRLDEQQRKDLAARREALNAADIAILCLPDDAAREAVDLIDPAGGTRVIDASSAHRTSEGWCYGFPELIGRERVADARRVSNPGCYPTGFLALVAPLVKAGLLPADWPFTVNAVSGFSGGGKPLIERFRSEGAPAFRAYGYDLAHKHLPEMQAHAGLDHPVIFAPSVVPAYRGMLVEVPLHLGAMATEPHADNLRAALADFYADARLVKVHGSAPVGELLLETGAEATDGLELFVFANEGGWNARLVARLDNLGKGASGAAVQNLNLMCGLPETAGLRLASA</sequence>
<feature type="domain" description="Semialdehyde dehydrogenase NAD-binding" evidence="8">
    <location>
        <begin position="4"/>
        <end position="107"/>
    </location>
</feature>
<dbReference type="InterPro" id="IPR010136">
    <property type="entry name" value="AGPR_type-2"/>
</dbReference>
<dbReference type="InterPro" id="IPR000534">
    <property type="entry name" value="Semialdehyde_DH_NAD-bd"/>
</dbReference>
<dbReference type="InterPro" id="IPR050085">
    <property type="entry name" value="AGPR"/>
</dbReference>
<comment type="catalytic activity">
    <reaction evidence="6">
        <text>N-acetyl-L-glutamate 5-semialdehyde + phosphate + NADP(+) = N-acetyl-L-glutamyl 5-phosphate + NADPH + H(+)</text>
        <dbReference type="Rhea" id="RHEA:21588"/>
        <dbReference type="ChEBI" id="CHEBI:15378"/>
        <dbReference type="ChEBI" id="CHEBI:29123"/>
        <dbReference type="ChEBI" id="CHEBI:43474"/>
        <dbReference type="ChEBI" id="CHEBI:57783"/>
        <dbReference type="ChEBI" id="CHEBI:57936"/>
        <dbReference type="ChEBI" id="CHEBI:58349"/>
        <dbReference type="EC" id="1.2.1.38"/>
    </reaction>
</comment>
<organism evidence="9 10">
    <name type="scientific">Qipengyuania flava</name>
    <dbReference type="NCBI Taxonomy" id="192812"/>
    <lineage>
        <taxon>Bacteria</taxon>
        <taxon>Pseudomonadati</taxon>
        <taxon>Pseudomonadota</taxon>
        <taxon>Alphaproteobacteria</taxon>
        <taxon>Sphingomonadales</taxon>
        <taxon>Erythrobacteraceae</taxon>
        <taxon>Qipengyuania</taxon>
    </lineage>
</organism>
<evidence type="ECO:0000256" key="3">
    <source>
        <dbReference type="ARBA" id="ARBA00022605"/>
    </source>
</evidence>
<gene>
    <name evidence="6 9" type="primary">argC</name>
    <name evidence="9" type="ORF">EKJ_10760</name>
</gene>
<reference evidence="9 10" key="1">
    <citation type="submission" date="2019-01" db="EMBL/GenBank/DDBJ databases">
        <title>Complete genome sequence of Erythrobacter flavus KJ5.</title>
        <authorList>
            <person name="Kanesaki Y."/>
            <person name="Brotosudarmo T."/>
            <person name="Moriuchi R."/>
            <person name="Awai K."/>
        </authorList>
    </citation>
    <scope>NUCLEOTIDE SEQUENCE [LARGE SCALE GENOMIC DNA]</scope>
    <source>
        <strain evidence="9 10">KJ5</strain>
    </source>
</reference>
<evidence type="ECO:0000259" key="8">
    <source>
        <dbReference type="SMART" id="SM00859"/>
    </source>
</evidence>
<keyword evidence="5 6" id="KW-0560">Oxidoreductase</keyword>
<dbReference type="SUPFAM" id="SSF55347">
    <property type="entry name" value="Glyceraldehyde-3-phosphate dehydrogenase-like, C-terminal domain"/>
    <property type="match status" value="1"/>
</dbReference>
<dbReference type="GO" id="GO:0051287">
    <property type="term" value="F:NAD binding"/>
    <property type="evidence" value="ECO:0007669"/>
    <property type="project" value="InterPro"/>
</dbReference>
<evidence type="ECO:0000256" key="1">
    <source>
        <dbReference type="ARBA" id="ARBA00022490"/>
    </source>
</evidence>
<dbReference type="Proteomes" id="UP000290057">
    <property type="component" value="Chromosome"/>
</dbReference>
<dbReference type="SMART" id="SM00859">
    <property type="entry name" value="Semialdhyde_dh"/>
    <property type="match status" value="1"/>
</dbReference>
<dbReference type="Gene3D" id="3.40.50.720">
    <property type="entry name" value="NAD(P)-binding Rossmann-like Domain"/>
    <property type="match status" value="1"/>
</dbReference>
<dbReference type="PANTHER" id="PTHR32338">
    <property type="entry name" value="N-ACETYL-GAMMA-GLUTAMYL-PHOSPHATE REDUCTASE, CHLOROPLASTIC-RELATED-RELATED"/>
    <property type="match status" value="1"/>
</dbReference>
<dbReference type="Gene3D" id="3.30.360.10">
    <property type="entry name" value="Dihydrodipicolinate Reductase, domain 2"/>
    <property type="match status" value="1"/>
</dbReference>
<evidence type="ECO:0000313" key="9">
    <source>
        <dbReference type="EMBL" id="BBI20229.1"/>
    </source>
</evidence>
<keyword evidence="3 6" id="KW-0028">Amino-acid biosynthesis</keyword>
<dbReference type="NCBIfam" id="TIGR01851">
    <property type="entry name" value="argC_other"/>
    <property type="match status" value="1"/>
</dbReference>
<evidence type="ECO:0000256" key="5">
    <source>
        <dbReference type="ARBA" id="ARBA00023002"/>
    </source>
</evidence>
<keyword evidence="1 6" id="KW-0963">Cytoplasm</keyword>
<dbReference type="Pfam" id="PF01118">
    <property type="entry name" value="Semialdhyde_dh"/>
    <property type="match status" value="1"/>
</dbReference>
<evidence type="ECO:0000256" key="7">
    <source>
        <dbReference type="PROSITE-ProRule" id="PRU10010"/>
    </source>
</evidence>
<dbReference type="RefSeq" id="WP_130586170.1">
    <property type="nucleotide sequence ID" value="NZ_AP019389.1"/>
</dbReference>
<dbReference type="GO" id="GO:0003942">
    <property type="term" value="F:N-acetyl-gamma-glutamyl-phosphate reductase activity"/>
    <property type="evidence" value="ECO:0007669"/>
    <property type="project" value="UniProtKB-UniRule"/>
</dbReference>
<evidence type="ECO:0000256" key="6">
    <source>
        <dbReference type="HAMAP-Rule" id="MF_01110"/>
    </source>
</evidence>
<proteinExistence type="inferred from homology"/>
<feature type="active site" evidence="6 7">
    <location>
        <position position="115"/>
    </location>
</feature>
<dbReference type="AlphaFoldDB" id="A0A3T1CGW4"/>
<comment type="function">
    <text evidence="6">Catalyzes the NADPH-dependent reduction of N-acetyl-5-glutamyl phosphate to yield N-acetyl-L-glutamate 5-semialdehyde.</text>
</comment>
<dbReference type="EMBL" id="AP019389">
    <property type="protein sequence ID" value="BBI20229.1"/>
    <property type="molecule type" value="Genomic_DNA"/>
</dbReference>
<dbReference type="InterPro" id="IPR058924">
    <property type="entry name" value="AGPR_dimerisation_dom"/>
</dbReference>
<accession>A0A3T1CGW4</accession>
<evidence type="ECO:0000256" key="2">
    <source>
        <dbReference type="ARBA" id="ARBA00022571"/>
    </source>
</evidence>
<dbReference type="PANTHER" id="PTHR32338:SF10">
    <property type="entry name" value="N-ACETYL-GAMMA-GLUTAMYL-PHOSPHATE REDUCTASE, CHLOROPLASTIC-RELATED"/>
    <property type="match status" value="1"/>
</dbReference>
<keyword evidence="2 6" id="KW-0055">Arginine biosynthesis</keyword>
<dbReference type="HAMAP" id="MF_01110">
    <property type="entry name" value="ArgC_type2"/>
    <property type="match status" value="1"/>
</dbReference>
<dbReference type="InterPro" id="IPR023013">
    <property type="entry name" value="AGPR_AS"/>
</dbReference>
<dbReference type="PROSITE" id="PS01224">
    <property type="entry name" value="ARGC"/>
    <property type="match status" value="1"/>
</dbReference>
<name>A0A3T1CGW4_9SPHN</name>
<protein>
    <recommendedName>
        <fullName evidence="6">N-acetyl-gamma-glutamyl-phosphate reductase</fullName>
        <shortName evidence="6">AGPR</shortName>
        <ecNumber evidence="6">1.2.1.38</ecNumber>
    </recommendedName>
    <alternativeName>
        <fullName evidence="6">N-acetyl-glutamate semialdehyde dehydrogenase</fullName>
        <shortName evidence="6">NAGSA dehydrogenase</shortName>
    </alternativeName>
</protein>
<dbReference type="GO" id="GO:0005737">
    <property type="term" value="C:cytoplasm"/>
    <property type="evidence" value="ECO:0007669"/>
    <property type="project" value="UniProtKB-SubCell"/>
</dbReference>
<dbReference type="CDD" id="cd23935">
    <property type="entry name" value="AGPR_2_C"/>
    <property type="match status" value="1"/>
</dbReference>
<keyword evidence="10" id="KW-1185">Reference proteome</keyword>
<dbReference type="EC" id="1.2.1.38" evidence="6"/>